<dbReference type="RefSeq" id="WP_110751514.1">
    <property type="nucleotide sequence ID" value="NZ_QJTF01000009.1"/>
</dbReference>
<evidence type="ECO:0000313" key="2">
    <source>
        <dbReference type="EMBL" id="PYE88061.1"/>
    </source>
</evidence>
<comment type="caution">
    <text evidence="2">The sequence shown here is derived from an EMBL/GenBank/DDBJ whole genome shotgun (WGS) entry which is preliminary data.</text>
</comment>
<evidence type="ECO:0000313" key="3">
    <source>
        <dbReference type="Proteomes" id="UP000247454"/>
    </source>
</evidence>
<dbReference type="Gene3D" id="1.10.10.2910">
    <property type="match status" value="1"/>
</dbReference>
<keyword evidence="3" id="KW-1185">Reference proteome</keyword>
<accession>A0A318TAZ5</accession>
<dbReference type="InterPro" id="IPR052345">
    <property type="entry name" value="Rad_response_metalloprotease"/>
</dbReference>
<organism evidence="2 3">
    <name type="scientific">Phyllobacterium leguminum</name>
    <dbReference type="NCBI Taxonomy" id="314237"/>
    <lineage>
        <taxon>Bacteria</taxon>
        <taxon>Pseudomonadati</taxon>
        <taxon>Pseudomonadota</taxon>
        <taxon>Alphaproteobacteria</taxon>
        <taxon>Hyphomicrobiales</taxon>
        <taxon>Phyllobacteriaceae</taxon>
        <taxon>Phyllobacterium</taxon>
    </lineage>
</organism>
<dbReference type="EMBL" id="QJTF01000009">
    <property type="protein sequence ID" value="PYE88061.1"/>
    <property type="molecule type" value="Genomic_DNA"/>
</dbReference>
<reference evidence="2 3" key="1">
    <citation type="submission" date="2018-06" db="EMBL/GenBank/DDBJ databases">
        <title>Genomic Encyclopedia of Type Strains, Phase III (KMG-III): the genomes of soil and plant-associated and newly described type strains.</title>
        <authorList>
            <person name="Whitman W."/>
        </authorList>
    </citation>
    <scope>NUCLEOTIDE SEQUENCE [LARGE SCALE GENOMIC DNA]</scope>
    <source>
        <strain evidence="2 3">ORS 1419</strain>
    </source>
</reference>
<dbReference type="OrthoDB" id="9794834at2"/>
<dbReference type="AlphaFoldDB" id="A0A318TAZ5"/>
<gene>
    <name evidence="2" type="ORF">C7477_109106</name>
</gene>
<sequence>MSAEQISPKPSRLSKATVERIAETIAKKLGFRPDGSIEDIVARFGGKIIVGTNGHDDYESGSIVARSLNDFTIYLSKFTSLARDRFTIAHELGHLLLHLSVVQKEKPNAIMRATRWVDDKNPDQQRAEWEANWFAAAFLMPSNEFKELYLAKGAEEAQKEFGVSAKAIEIRAKSLNLTL</sequence>
<dbReference type="Proteomes" id="UP000247454">
    <property type="component" value="Unassembled WGS sequence"/>
</dbReference>
<evidence type="ECO:0000259" key="1">
    <source>
        <dbReference type="Pfam" id="PF06114"/>
    </source>
</evidence>
<feature type="domain" description="IrrE N-terminal-like" evidence="1">
    <location>
        <begin position="72"/>
        <end position="172"/>
    </location>
</feature>
<proteinExistence type="predicted"/>
<dbReference type="Pfam" id="PF06114">
    <property type="entry name" value="Peptidase_M78"/>
    <property type="match status" value="1"/>
</dbReference>
<protein>
    <submittedName>
        <fullName evidence="2">Uncharacterized protein DUF955</fullName>
    </submittedName>
</protein>
<dbReference type="PANTHER" id="PTHR43236">
    <property type="entry name" value="ANTITOXIN HIGA1"/>
    <property type="match status" value="1"/>
</dbReference>
<dbReference type="InterPro" id="IPR010359">
    <property type="entry name" value="IrrE_HExxH"/>
</dbReference>
<dbReference type="PANTHER" id="PTHR43236:SF2">
    <property type="entry name" value="BLL0069 PROTEIN"/>
    <property type="match status" value="1"/>
</dbReference>
<name>A0A318TAZ5_9HYPH</name>